<dbReference type="InterPro" id="IPR001680">
    <property type="entry name" value="WD40_rpt"/>
</dbReference>
<dbReference type="Proteomes" id="UP000813824">
    <property type="component" value="Unassembled WGS sequence"/>
</dbReference>
<dbReference type="PROSITE" id="PS50082">
    <property type="entry name" value="WD_REPEATS_2"/>
    <property type="match status" value="1"/>
</dbReference>
<dbReference type="Gene3D" id="2.130.10.10">
    <property type="entry name" value="YVTN repeat-like/Quinoprotein amine dehydrogenase"/>
    <property type="match status" value="3"/>
</dbReference>
<evidence type="ECO:0000256" key="4">
    <source>
        <dbReference type="SAM" id="MobiDB-lite"/>
    </source>
</evidence>
<dbReference type="AlphaFoldDB" id="A0A8K0UY00"/>
<keyword evidence="6" id="KW-1185">Reference proteome</keyword>
<dbReference type="InterPro" id="IPR045151">
    <property type="entry name" value="DCAF8"/>
</dbReference>
<dbReference type="PANTHER" id="PTHR15574:SF40">
    <property type="entry name" value="WD AND TETRATRICOPEPTIDE REPEATS PROTEIN 1"/>
    <property type="match status" value="1"/>
</dbReference>
<dbReference type="Pfam" id="PF00400">
    <property type="entry name" value="WD40"/>
    <property type="match status" value="3"/>
</dbReference>
<dbReference type="PANTHER" id="PTHR15574">
    <property type="entry name" value="WD REPEAT DOMAIN-CONTAINING FAMILY"/>
    <property type="match status" value="1"/>
</dbReference>
<feature type="compositionally biased region" description="Pro residues" evidence="4">
    <location>
        <begin position="324"/>
        <end position="334"/>
    </location>
</feature>
<protein>
    <submittedName>
        <fullName evidence="5">WD40 repeat-like protein</fullName>
    </submittedName>
</protein>
<evidence type="ECO:0000313" key="6">
    <source>
        <dbReference type="Proteomes" id="UP000813824"/>
    </source>
</evidence>
<feature type="compositionally biased region" description="Acidic residues" evidence="4">
    <location>
        <begin position="398"/>
        <end position="415"/>
    </location>
</feature>
<dbReference type="GO" id="GO:0005737">
    <property type="term" value="C:cytoplasm"/>
    <property type="evidence" value="ECO:0007669"/>
    <property type="project" value="TreeGrafter"/>
</dbReference>
<feature type="compositionally biased region" description="Low complexity" evidence="4">
    <location>
        <begin position="335"/>
        <end position="356"/>
    </location>
</feature>
<keyword evidence="1 3" id="KW-0853">WD repeat</keyword>
<dbReference type="InterPro" id="IPR036322">
    <property type="entry name" value="WD40_repeat_dom_sf"/>
</dbReference>
<dbReference type="GO" id="GO:0080008">
    <property type="term" value="C:Cul4-RING E3 ubiquitin ligase complex"/>
    <property type="evidence" value="ECO:0007669"/>
    <property type="project" value="TreeGrafter"/>
</dbReference>
<keyword evidence="2" id="KW-0677">Repeat</keyword>
<dbReference type="EMBL" id="JAEVFJ010000003">
    <property type="protein sequence ID" value="KAH8105844.1"/>
    <property type="molecule type" value="Genomic_DNA"/>
</dbReference>
<dbReference type="PROSITE" id="PS50294">
    <property type="entry name" value="WD_REPEATS_REGION"/>
    <property type="match status" value="1"/>
</dbReference>
<proteinExistence type="predicted"/>
<name>A0A8K0UY00_9AGAR</name>
<dbReference type="SMART" id="SM00320">
    <property type="entry name" value="WD40"/>
    <property type="match status" value="6"/>
</dbReference>
<evidence type="ECO:0000256" key="3">
    <source>
        <dbReference type="PROSITE-ProRule" id="PRU00221"/>
    </source>
</evidence>
<accession>A0A8K0UY00</accession>
<dbReference type="GO" id="GO:0045717">
    <property type="term" value="P:negative regulation of fatty acid biosynthetic process"/>
    <property type="evidence" value="ECO:0007669"/>
    <property type="project" value="TreeGrafter"/>
</dbReference>
<reference evidence="5" key="1">
    <citation type="journal article" date="2021" name="New Phytol.">
        <title>Evolutionary innovations through gain and loss of genes in the ectomycorrhizal Boletales.</title>
        <authorList>
            <person name="Wu G."/>
            <person name="Miyauchi S."/>
            <person name="Morin E."/>
            <person name="Kuo A."/>
            <person name="Drula E."/>
            <person name="Varga T."/>
            <person name="Kohler A."/>
            <person name="Feng B."/>
            <person name="Cao Y."/>
            <person name="Lipzen A."/>
            <person name="Daum C."/>
            <person name="Hundley H."/>
            <person name="Pangilinan J."/>
            <person name="Johnson J."/>
            <person name="Barry K."/>
            <person name="LaButti K."/>
            <person name="Ng V."/>
            <person name="Ahrendt S."/>
            <person name="Min B."/>
            <person name="Choi I.G."/>
            <person name="Park H."/>
            <person name="Plett J.M."/>
            <person name="Magnuson J."/>
            <person name="Spatafora J.W."/>
            <person name="Nagy L.G."/>
            <person name="Henrissat B."/>
            <person name="Grigoriev I.V."/>
            <person name="Yang Z.L."/>
            <person name="Xu J."/>
            <person name="Martin F.M."/>
        </authorList>
    </citation>
    <scope>NUCLEOTIDE SEQUENCE</scope>
    <source>
        <strain evidence="5">KKN 215</strain>
    </source>
</reference>
<dbReference type="SUPFAM" id="SSF50978">
    <property type="entry name" value="WD40 repeat-like"/>
    <property type="match status" value="1"/>
</dbReference>
<sequence>MSYGTYDAFASLAYLAERKGASLSLPSSQWKRRLQSTALHRPLDRTQVLGKPGGESGHTGCVNALSWALDGEVLLSGGDDTTVRLWRMDVSNEDGDCSNSWASTTVINTGHRGNIFNAQMLPGSSRIVTVARDKQVRISDVGDLRRAGDFGLEMQYTTSQANVRVLRCHDRAVKRITTEHSPDLFLTVSEDGTVRQHDLRVPHDCRTQNCPAPLVQLDHPLSTLALSPLTPYQFVVAGESQYGYLFDRRHTGRRIMAEWGVPLESDSVTTCVRRLGRAAKGSGETRGYEHVTGARMASNNGHEVLLSYSSDAVYLYSTLDSPRDPSPPSSPAVIPPNTKSSKSPETDSTSSAMSSSAFRRAILDQVDAMMEEDIEEFMTGPADLADDDMSDGQHGDSSGDESNEEGDNDTEDMDEYEPFSTIPVILPQRQFKGHCNVETVKDVNVLGPSDEFVVSGSDDGNWFIWDKKTGKLHDILEGDGHVVNVIEGHPYLPLVAVSGIDTTVKLFGPKEGPRKFSRMADATSVIARNTEVSSQRIDLASLATYARIARLMSSANPDEQPCTTQ</sequence>
<evidence type="ECO:0000256" key="1">
    <source>
        <dbReference type="ARBA" id="ARBA00022574"/>
    </source>
</evidence>
<evidence type="ECO:0000256" key="2">
    <source>
        <dbReference type="ARBA" id="ARBA00022737"/>
    </source>
</evidence>
<feature type="region of interest" description="Disordered" evidence="4">
    <location>
        <begin position="319"/>
        <end position="356"/>
    </location>
</feature>
<feature type="repeat" description="WD" evidence="3">
    <location>
        <begin position="55"/>
        <end position="89"/>
    </location>
</feature>
<organism evidence="5 6">
    <name type="scientific">Cristinia sonorae</name>
    <dbReference type="NCBI Taxonomy" id="1940300"/>
    <lineage>
        <taxon>Eukaryota</taxon>
        <taxon>Fungi</taxon>
        <taxon>Dikarya</taxon>
        <taxon>Basidiomycota</taxon>
        <taxon>Agaricomycotina</taxon>
        <taxon>Agaricomycetes</taxon>
        <taxon>Agaricomycetidae</taxon>
        <taxon>Agaricales</taxon>
        <taxon>Pleurotineae</taxon>
        <taxon>Stephanosporaceae</taxon>
        <taxon>Cristinia</taxon>
    </lineage>
</organism>
<dbReference type="OrthoDB" id="2414538at2759"/>
<comment type="caution">
    <text evidence="5">The sequence shown here is derived from an EMBL/GenBank/DDBJ whole genome shotgun (WGS) entry which is preliminary data.</text>
</comment>
<gene>
    <name evidence="5" type="ORF">BXZ70DRAFT_917128</name>
</gene>
<feature type="region of interest" description="Disordered" evidence="4">
    <location>
        <begin position="381"/>
        <end position="415"/>
    </location>
</feature>
<dbReference type="InterPro" id="IPR015943">
    <property type="entry name" value="WD40/YVTN_repeat-like_dom_sf"/>
</dbReference>
<evidence type="ECO:0000313" key="5">
    <source>
        <dbReference type="EMBL" id="KAH8105844.1"/>
    </source>
</evidence>